<dbReference type="PANTHER" id="PTHR24193">
    <property type="entry name" value="ANKYRIN REPEAT PROTEIN"/>
    <property type="match status" value="1"/>
</dbReference>
<sequence>MDGLSAAASVISVVDIAAKVYSLCQNYILGVRHARQDILRLSTEVWAFREIVERVEELVQSPGALKLSTLALLDANGPMKQCAQQLSVVLEKLEPNEDMQRTGWRALKWPLKSEKVDQIIHDLERYKSTFSLALSTDQAALSIAVDAGVTQLRQDFAIARVEDRHQAALTETVNESVGQLAEDFASSRGEKRQMQMDQRRKEIIAWLSKTDPSINHVNQRKKHQATTGDWFLKVSEFLTWSTTSNSFLWLYGAAGCGKTVLSSAIIEHLKESVRSKYRSAIGYFYFDFNDREKQRAFNFLISIAAQICSQVPEFPHEMDKLNESCHRGTHMPVLKDLQVAFNLVLKDLDDAYVVVDAMDECPKEGEERECLLAMINQLYKSSPKSLHLLATSRREYDIETTFGSLLTPAICIENSRLDSDIKLYVQSELKVVGAGKNWSDDLKAEVESTLTQQANGMFRWVFCQLDALKSCLKPSLVRQKLRMLPKDLLGTYSRILENVHEDYRNDAYNALRWLAFAGRPLKLSELIESLLVDPENDPPFNSEDRLSDPHAILEILPGLISISSGVEDVYRDEDNDHRDEDSERIRLAHFSVKEFITDGHLLSGPTANFGMMLNGSHHFITKACLAYILYYEQSENRHCTRADLELFPLLHYACQYWYRHKTISNQEGVSSSDGSVNKALLKIFVSSSTDHTWLQVHRPDDEYERPFHGHSIYPLYFAAWWGLEDIVERLLDKGVDVNSTDHKFENPLSAAAHQGHERTCLLLLCGGADVNYGRDTGFAGTALQSAAYGGHESVVKLLLENGADVDIGVNLGSPALHQATRACATSIMKLLLDDGAAVEATDQQGETPLHHAASRGYKPAIQLLLDRGAAIEAKDRQGRRTPLHYAALRGHEPAIQLLLDRGAAVEAKDRQGRTPLHRVAIGGHETAIQLLLDRGAAVEAKDKQGETPLHRAAVGGHEPAMRLLLDRGAAAEAKDQQGETPLHRVAIGGHEPVIQLLLDRGAAAEAKDQQGETPLHRVAIGGHEPAIQLLLDRGAAVEATDQQGETPLHRAAVGGHEPAIQLLLDRGAAVEAKDKQGETPLHRAAVGVHEPAIRLLLDRGAAAEAKDQQGRTPLHRAAIGRSKPAIQLLLDRGAAAEAKDEQGETPLHHAAKVCDEAIICTLLQRGADATASNNEGCRPVEILKNSRMFKILVSDGKTHETQNIEVLLTPS</sequence>
<keyword evidence="2 3" id="KW-0040">ANK repeat</keyword>
<gene>
    <name evidence="6" type="ORF">N7G274_001273</name>
</gene>
<reference evidence="6 7" key="1">
    <citation type="submission" date="2024-09" db="EMBL/GenBank/DDBJ databases">
        <title>Rethinking Asexuality: The Enigmatic Case of Functional Sexual Genes in Lepraria (Stereocaulaceae).</title>
        <authorList>
            <person name="Doellman M."/>
            <person name="Sun Y."/>
            <person name="Barcenas-Pena A."/>
            <person name="Lumbsch H.T."/>
            <person name="Grewe F."/>
        </authorList>
    </citation>
    <scope>NUCLEOTIDE SEQUENCE [LARGE SCALE GENOMIC DNA]</scope>
    <source>
        <strain evidence="6 7">Mercado 3170</strain>
    </source>
</reference>
<feature type="repeat" description="ANK" evidence="3">
    <location>
        <begin position="844"/>
        <end position="876"/>
    </location>
</feature>
<dbReference type="Gene3D" id="1.25.40.20">
    <property type="entry name" value="Ankyrin repeat-containing domain"/>
    <property type="match status" value="6"/>
</dbReference>
<dbReference type="InterPro" id="IPR050663">
    <property type="entry name" value="Ankyrin-SOCS_Box"/>
</dbReference>
<feature type="repeat" description="ANK" evidence="3">
    <location>
        <begin position="811"/>
        <end position="843"/>
    </location>
</feature>
<keyword evidence="1" id="KW-0677">Repeat</keyword>
<dbReference type="Pfam" id="PF12796">
    <property type="entry name" value="Ank_2"/>
    <property type="match status" value="3"/>
</dbReference>
<dbReference type="Gene3D" id="3.40.50.300">
    <property type="entry name" value="P-loop containing nucleotide triphosphate hydrolases"/>
    <property type="match status" value="1"/>
</dbReference>
<dbReference type="Pfam" id="PF00023">
    <property type="entry name" value="Ank"/>
    <property type="match status" value="1"/>
</dbReference>
<evidence type="ECO:0000259" key="4">
    <source>
        <dbReference type="Pfam" id="PF17111"/>
    </source>
</evidence>
<dbReference type="InterPro" id="IPR056884">
    <property type="entry name" value="NPHP3-like_N"/>
</dbReference>
<feature type="repeat" description="ANK" evidence="3">
    <location>
        <begin position="977"/>
        <end position="1009"/>
    </location>
</feature>
<dbReference type="PANTHER" id="PTHR24193:SF121">
    <property type="entry name" value="ADA2A-CONTAINING COMPLEX COMPONENT 3, ISOFORM D"/>
    <property type="match status" value="1"/>
</dbReference>
<dbReference type="SUPFAM" id="SSF48403">
    <property type="entry name" value="Ankyrin repeat"/>
    <property type="match status" value="2"/>
</dbReference>
<evidence type="ECO:0008006" key="8">
    <source>
        <dbReference type="Google" id="ProtNLM"/>
    </source>
</evidence>
<feature type="repeat" description="ANK" evidence="3">
    <location>
        <begin position="710"/>
        <end position="742"/>
    </location>
</feature>
<evidence type="ECO:0000313" key="7">
    <source>
        <dbReference type="Proteomes" id="UP001590950"/>
    </source>
</evidence>
<evidence type="ECO:0000256" key="3">
    <source>
        <dbReference type="PROSITE-ProRule" id="PRU00023"/>
    </source>
</evidence>
<evidence type="ECO:0000313" key="6">
    <source>
        <dbReference type="EMBL" id="KAL2047254.1"/>
    </source>
</evidence>
<feature type="repeat" description="ANK" evidence="3">
    <location>
        <begin position="1142"/>
        <end position="1174"/>
    </location>
</feature>
<proteinExistence type="predicted"/>
<dbReference type="Pfam" id="PF17111">
    <property type="entry name" value="PigL_N"/>
    <property type="match status" value="1"/>
</dbReference>
<name>A0ABR4ARH3_9LECA</name>
<dbReference type="InterPro" id="IPR036770">
    <property type="entry name" value="Ankyrin_rpt-contain_sf"/>
</dbReference>
<dbReference type="InterPro" id="IPR031348">
    <property type="entry name" value="PigL_N"/>
</dbReference>
<dbReference type="SMART" id="SM00248">
    <property type="entry name" value="ANK"/>
    <property type="match status" value="15"/>
</dbReference>
<feature type="repeat" description="ANK" evidence="3">
    <location>
        <begin position="1076"/>
        <end position="1108"/>
    </location>
</feature>
<organism evidence="6 7">
    <name type="scientific">Stereocaulon virgatum</name>
    <dbReference type="NCBI Taxonomy" id="373712"/>
    <lineage>
        <taxon>Eukaryota</taxon>
        <taxon>Fungi</taxon>
        <taxon>Dikarya</taxon>
        <taxon>Ascomycota</taxon>
        <taxon>Pezizomycotina</taxon>
        <taxon>Lecanoromycetes</taxon>
        <taxon>OSLEUM clade</taxon>
        <taxon>Lecanoromycetidae</taxon>
        <taxon>Lecanorales</taxon>
        <taxon>Lecanorineae</taxon>
        <taxon>Stereocaulaceae</taxon>
        <taxon>Stereocaulon</taxon>
    </lineage>
</organism>
<feature type="domain" description="Nephrocystin 3-like N-terminal" evidence="5">
    <location>
        <begin position="227"/>
        <end position="393"/>
    </location>
</feature>
<dbReference type="PROSITE" id="PS50297">
    <property type="entry name" value="ANK_REP_REGION"/>
    <property type="match status" value="13"/>
</dbReference>
<feature type="repeat" description="ANK" evidence="3">
    <location>
        <begin position="911"/>
        <end position="943"/>
    </location>
</feature>
<dbReference type="SUPFAM" id="SSF52540">
    <property type="entry name" value="P-loop containing nucleoside triphosphate hydrolases"/>
    <property type="match status" value="1"/>
</dbReference>
<keyword evidence="7" id="KW-1185">Reference proteome</keyword>
<accession>A0ABR4ARH3</accession>
<feature type="repeat" description="ANK" evidence="3">
    <location>
        <begin position="878"/>
        <end position="910"/>
    </location>
</feature>
<dbReference type="InterPro" id="IPR002110">
    <property type="entry name" value="Ankyrin_rpt"/>
</dbReference>
<protein>
    <recommendedName>
        <fullName evidence="8">NACHT domain-containing protein</fullName>
    </recommendedName>
</protein>
<dbReference type="Proteomes" id="UP001590950">
    <property type="component" value="Unassembled WGS sequence"/>
</dbReference>
<feature type="repeat" description="ANK" evidence="3">
    <location>
        <begin position="944"/>
        <end position="976"/>
    </location>
</feature>
<dbReference type="EMBL" id="JBEFKJ010000003">
    <property type="protein sequence ID" value="KAL2047254.1"/>
    <property type="molecule type" value="Genomic_DNA"/>
</dbReference>
<dbReference type="PROSITE" id="PS50088">
    <property type="entry name" value="ANK_REPEAT"/>
    <property type="match status" value="13"/>
</dbReference>
<dbReference type="Pfam" id="PF24883">
    <property type="entry name" value="NPHP3_N"/>
    <property type="match status" value="1"/>
</dbReference>
<feature type="domain" description="Azaphilone pigments biosynthesis cluster protein L N-terminal" evidence="4">
    <location>
        <begin position="1"/>
        <end position="185"/>
    </location>
</feature>
<dbReference type="Pfam" id="PF13637">
    <property type="entry name" value="Ank_4"/>
    <property type="match status" value="2"/>
</dbReference>
<feature type="repeat" description="ANK" evidence="3">
    <location>
        <begin position="1043"/>
        <end position="1075"/>
    </location>
</feature>
<dbReference type="InterPro" id="IPR027417">
    <property type="entry name" value="P-loop_NTPase"/>
</dbReference>
<evidence type="ECO:0000259" key="5">
    <source>
        <dbReference type="Pfam" id="PF24883"/>
    </source>
</evidence>
<feature type="repeat" description="ANK" evidence="3">
    <location>
        <begin position="778"/>
        <end position="810"/>
    </location>
</feature>
<comment type="caution">
    <text evidence="6">The sequence shown here is derived from an EMBL/GenBank/DDBJ whole genome shotgun (WGS) entry which is preliminary data.</text>
</comment>
<feature type="repeat" description="ANK" evidence="3">
    <location>
        <begin position="1010"/>
        <end position="1042"/>
    </location>
</feature>
<dbReference type="PRINTS" id="PR01415">
    <property type="entry name" value="ANKYRIN"/>
</dbReference>
<evidence type="ECO:0000256" key="2">
    <source>
        <dbReference type="ARBA" id="ARBA00023043"/>
    </source>
</evidence>
<feature type="repeat" description="ANK" evidence="3">
    <location>
        <begin position="1109"/>
        <end position="1141"/>
    </location>
</feature>
<evidence type="ECO:0000256" key="1">
    <source>
        <dbReference type="ARBA" id="ARBA00022737"/>
    </source>
</evidence>